<dbReference type="EMBL" id="JACJIE010000010">
    <property type="protein sequence ID" value="MBA8945722.1"/>
    <property type="molecule type" value="Genomic_DNA"/>
</dbReference>
<evidence type="ECO:0000313" key="4">
    <source>
        <dbReference type="Proteomes" id="UP000316215"/>
    </source>
</evidence>
<evidence type="ECO:0000256" key="1">
    <source>
        <dbReference type="SAM" id="SignalP"/>
    </source>
</evidence>
<name>A0A514JZ50_9ACTN</name>
<dbReference type="RefSeq" id="WP_142197002.1">
    <property type="nucleotide sequence ID" value="NZ_BMSU01000003.1"/>
</dbReference>
<protein>
    <recommendedName>
        <fullName evidence="6">Peptidase inhibitor family I36</fullName>
    </recommendedName>
</protein>
<accession>A0A514JZ50</accession>
<gene>
    <name evidence="3" type="ORF">CD934_31035</name>
    <name evidence="2" type="ORF">FHS33_004171</name>
</gene>
<dbReference type="OrthoDB" id="3393580at2"/>
<feature type="signal peptide" evidence="1">
    <location>
        <begin position="1"/>
        <end position="27"/>
    </location>
</feature>
<evidence type="ECO:0000313" key="5">
    <source>
        <dbReference type="Proteomes" id="UP000530412"/>
    </source>
</evidence>
<keyword evidence="4" id="KW-1185">Reference proteome</keyword>
<reference evidence="2 5" key="2">
    <citation type="submission" date="2020-08" db="EMBL/GenBank/DDBJ databases">
        <title>Genomic Encyclopedia of Type Strains, Phase III (KMG-III): the genomes of soil and plant-associated and newly described type strains.</title>
        <authorList>
            <person name="Whitman W."/>
        </authorList>
    </citation>
    <scope>NUCLEOTIDE SEQUENCE [LARGE SCALE GENOMIC DNA]</scope>
    <source>
        <strain evidence="2 5">CECT 3271</strain>
    </source>
</reference>
<dbReference type="Proteomes" id="UP000316215">
    <property type="component" value="Chromosome"/>
</dbReference>
<sequence>MRLRTIALAAIPAAFLGVMASAPSASAWAPGNCPTGSFCVWPEWWYGDTDVPPSLATETEWSGSALGHIFYNNTSQDVTMTYVVVADEGQGPTYTACVSKGSGSYFTQPMHVTDVAWREDDGSPCW</sequence>
<accession>A0A7W3QYJ1</accession>
<organism evidence="3 4">
    <name type="scientific">Streptomyces calvus</name>
    <dbReference type="NCBI Taxonomy" id="67282"/>
    <lineage>
        <taxon>Bacteria</taxon>
        <taxon>Bacillati</taxon>
        <taxon>Actinomycetota</taxon>
        <taxon>Actinomycetes</taxon>
        <taxon>Kitasatosporales</taxon>
        <taxon>Streptomycetaceae</taxon>
        <taxon>Streptomyces</taxon>
    </lineage>
</organism>
<dbReference type="EMBL" id="CP022310">
    <property type="protein sequence ID" value="QDI72635.1"/>
    <property type="molecule type" value="Genomic_DNA"/>
</dbReference>
<dbReference type="KEGG" id="sast:CD934_31035"/>
<dbReference type="Proteomes" id="UP000530412">
    <property type="component" value="Unassembled WGS sequence"/>
</dbReference>
<evidence type="ECO:0000313" key="2">
    <source>
        <dbReference type="EMBL" id="MBA8945722.1"/>
    </source>
</evidence>
<reference evidence="3 4" key="1">
    <citation type="submission" date="2017-07" db="EMBL/GenBank/DDBJ databases">
        <title>The Complete Genome of Streptomyces asterosporus-ZSY.</title>
        <authorList>
            <person name="Zhang S."/>
        </authorList>
    </citation>
    <scope>NUCLEOTIDE SEQUENCE [LARGE SCALE GENOMIC DNA]</scope>
    <source>
        <strain evidence="3 4">DSM 41452</strain>
    </source>
</reference>
<proteinExistence type="predicted"/>
<keyword evidence="1" id="KW-0732">Signal</keyword>
<evidence type="ECO:0000313" key="3">
    <source>
        <dbReference type="EMBL" id="QDI72635.1"/>
    </source>
</evidence>
<dbReference type="AlphaFoldDB" id="A0A514JZ50"/>
<evidence type="ECO:0008006" key="6">
    <source>
        <dbReference type="Google" id="ProtNLM"/>
    </source>
</evidence>
<feature type="chain" id="PRO_5040686087" description="Peptidase inhibitor family I36" evidence="1">
    <location>
        <begin position="28"/>
        <end position="126"/>
    </location>
</feature>